<sequence length="85" mass="9867">MTCISEEKRIYPEEWHRGKMCHSEGTDNIQVEWIFKDGEHRRRDSTGWEEWGGGGTLDGVRTEASGWFDLSHVCVHPLLFAASWM</sequence>
<organism evidence="1 2">
    <name type="scientific">Eleginops maclovinus</name>
    <name type="common">Patagonian blennie</name>
    <name type="synonym">Eleginus maclovinus</name>
    <dbReference type="NCBI Taxonomy" id="56733"/>
    <lineage>
        <taxon>Eukaryota</taxon>
        <taxon>Metazoa</taxon>
        <taxon>Chordata</taxon>
        <taxon>Craniata</taxon>
        <taxon>Vertebrata</taxon>
        <taxon>Euteleostomi</taxon>
        <taxon>Actinopterygii</taxon>
        <taxon>Neopterygii</taxon>
        <taxon>Teleostei</taxon>
        <taxon>Neoteleostei</taxon>
        <taxon>Acanthomorphata</taxon>
        <taxon>Eupercaria</taxon>
        <taxon>Perciformes</taxon>
        <taxon>Notothenioidei</taxon>
        <taxon>Eleginopidae</taxon>
        <taxon>Eleginops</taxon>
    </lineage>
</organism>
<comment type="caution">
    <text evidence="1">The sequence shown here is derived from an EMBL/GenBank/DDBJ whole genome shotgun (WGS) entry which is preliminary data.</text>
</comment>
<dbReference type="Proteomes" id="UP001346869">
    <property type="component" value="Unassembled WGS sequence"/>
</dbReference>
<name>A0AAN7XZE0_ELEMC</name>
<accession>A0AAN7XZE0</accession>
<dbReference type="AlphaFoldDB" id="A0AAN7XZE0"/>
<dbReference type="EMBL" id="JAUZQC010000006">
    <property type="protein sequence ID" value="KAK5869715.1"/>
    <property type="molecule type" value="Genomic_DNA"/>
</dbReference>
<reference evidence="1 2" key="2">
    <citation type="journal article" date="2023" name="Mol. Biol. Evol.">
        <title>Genomics of Secondarily Temperate Adaptation in the Only Non-Antarctic Icefish.</title>
        <authorList>
            <person name="Rivera-Colon A.G."/>
            <person name="Rayamajhi N."/>
            <person name="Minhas B.F."/>
            <person name="Madrigal G."/>
            <person name="Bilyk K.T."/>
            <person name="Yoon V."/>
            <person name="Hune M."/>
            <person name="Gregory S."/>
            <person name="Cheng C.H.C."/>
            <person name="Catchen J.M."/>
        </authorList>
    </citation>
    <scope>NUCLEOTIDE SEQUENCE [LARGE SCALE GENOMIC DNA]</scope>
    <source>
        <strain evidence="1">JMC-PN-2008</strain>
    </source>
</reference>
<keyword evidence="2" id="KW-1185">Reference proteome</keyword>
<gene>
    <name evidence="1" type="ORF">PBY51_024413</name>
</gene>
<evidence type="ECO:0000313" key="1">
    <source>
        <dbReference type="EMBL" id="KAK5869715.1"/>
    </source>
</evidence>
<protein>
    <submittedName>
        <fullName evidence="1">Uncharacterized protein</fullName>
    </submittedName>
</protein>
<evidence type="ECO:0000313" key="2">
    <source>
        <dbReference type="Proteomes" id="UP001346869"/>
    </source>
</evidence>
<reference evidence="1 2" key="1">
    <citation type="journal article" date="2023" name="Genes (Basel)">
        <title>Chromosome-Level Genome Assembly and Circadian Gene Repertoire of the Patagonia Blennie Eleginops maclovinus-The Closest Ancestral Proxy of Antarctic Cryonotothenioids.</title>
        <authorList>
            <person name="Cheng C.C."/>
            <person name="Rivera-Colon A.G."/>
            <person name="Minhas B.F."/>
            <person name="Wilson L."/>
            <person name="Rayamajhi N."/>
            <person name="Vargas-Chacoff L."/>
            <person name="Catchen J.M."/>
        </authorList>
    </citation>
    <scope>NUCLEOTIDE SEQUENCE [LARGE SCALE GENOMIC DNA]</scope>
    <source>
        <strain evidence="1">JMC-PN-2008</strain>
    </source>
</reference>
<proteinExistence type="predicted"/>